<dbReference type="PANTHER" id="PTHR10151:SF120">
    <property type="entry name" value="BIS(5'-ADENOSYL)-TRIPHOSPHATASE"/>
    <property type="match status" value="1"/>
</dbReference>
<dbReference type="Proteomes" id="UP001589750">
    <property type="component" value="Unassembled WGS sequence"/>
</dbReference>
<evidence type="ECO:0000313" key="2">
    <source>
        <dbReference type="Proteomes" id="UP001589750"/>
    </source>
</evidence>
<dbReference type="InterPro" id="IPR017850">
    <property type="entry name" value="Alkaline_phosphatase_core_sf"/>
</dbReference>
<sequence length="442" mass="47421">MCGCGDRHAPGEPTPYDVGRDALVTGRRTLLKAGGGVAISTAAVAAASSAATAAPTPARTRKRVYVLVVDGCLPEEISEELTPHLYALREGGRQFAQARSQPIMETIPNHVMMMTGVRPDRSGVPANAVYDRAAKVVRDLDRATDLKAFTIIERLNRQGLRTGTVLSKEYLYGVFGTRATARWEPFPVLPITGHAPDEFTIQAAMAMVEDVDPHLMFVNLGDIDRYGHADVTGSVGAKVARRLALVKTDGYVQQFVDRLKASGAWKNSMLIVLADHSMDWSTPDRVISLSGPLDEDPVLRGRVQIADNGGADLLYWTGPAAGKEDAVERMLRIAQAQNGVLSAHDRRKGLRLGTNAGDVVVFCRAGWRFSDPDPVTSNPIPGNHGHPATRPIPFFLSGGHPAVVKRSASALVASTVDVAPTVARFFGCATRPKAGYDGTSRI</sequence>
<protein>
    <submittedName>
        <fullName evidence="1">Alkaline phosphatase family protein</fullName>
    </submittedName>
</protein>
<dbReference type="PROSITE" id="PS51318">
    <property type="entry name" value="TAT"/>
    <property type="match status" value="1"/>
</dbReference>
<evidence type="ECO:0000313" key="1">
    <source>
        <dbReference type="EMBL" id="MFB9313333.1"/>
    </source>
</evidence>
<dbReference type="Gene3D" id="3.40.720.10">
    <property type="entry name" value="Alkaline Phosphatase, subunit A"/>
    <property type="match status" value="1"/>
</dbReference>
<name>A0ABV5KB67_9ACTN</name>
<proteinExistence type="predicted"/>
<dbReference type="InterPro" id="IPR006311">
    <property type="entry name" value="TAT_signal"/>
</dbReference>
<dbReference type="SUPFAM" id="SSF53649">
    <property type="entry name" value="Alkaline phosphatase-like"/>
    <property type="match status" value="1"/>
</dbReference>
<dbReference type="Pfam" id="PF01663">
    <property type="entry name" value="Phosphodiest"/>
    <property type="match status" value="1"/>
</dbReference>
<dbReference type="InterPro" id="IPR002591">
    <property type="entry name" value="Phosphodiest/P_Trfase"/>
</dbReference>
<accession>A0ABV5KB67</accession>
<keyword evidence="2" id="KW-1185">Reference proteome</keyword>
<dbReference type="RefSeq" id="WP_140008019.1">
    <property type="nucleotide sequence ID" value="NZ_JBHMDG010000012.1"/>
</dbReference>
<gene>
    <name evidence="1" type="ORF">ACFFRI_09785</name>
</gene>
<comment type="caution">
    <text evidence="1">The sequence shown here is derived from an EMBL/GenBank/DDBJ whole genome shotgun (WGS) entry which is preliminary data.</text>
</comment>
<reference evidence="1 2" key="1">
    <citation type="submission" date="2024-09" db="EMBL/GenBank/DDBJ databases">
        <authorList>
            <person name="Sun Q."/>
            <person name="Mori K."/>
        </authorList>
    </citation>
    <scope>NUCLEOTIDE SEQUENCE [LARGE SCALE GENOMIC DNA]</scope>
    <source>
        <strain evidence="1 2">JCM 9626</strain>
    </source>
</reference>
<dbReference type="PANTHER" id="PTHR10151">
    <property type="entry name" value="ECTONUCLEOTIDE PYROPHOSPHATASE/PHOSPHODIESTERASE"/>
    <property type="match status" value="1"/>
</dbReference>
<organism evidence="1 2">
    <name type="scientific">Nocardioides plantarum</name>
    <dbReference type="NCBI Taxonomy" id="29299"/>
    <lineage>
        <taxon>Bacteria</taxon>
        <taxon>Bacillati</taxon>
        <taxon>Actinomycetota</taxon>
        <taxon>Actinomycetes</taxon>
        <taxon>Propionibacteriales</taxon>
        <taxon>Nocardioidaceae</taxon>
        <taxon>Nocardioides</taxon>
    </lineage>
</organism>
<dbReference type="EMBL" id="JBHMDG010000012">
    <property type="protein sequence ID" value="MFB9313333.1"/>
    <property type="molecule type" value="Genomic_DNA"/>
</dbReference>